<name>A0A0F9DV59_9ZZZZ</name>
<dbReference type="PANTHER" id="PTHR30482:SF10">
    <property type="entry name" value="HIGH-AFFINITY BRANCHED-CHAIN AMINO ACID TRANSPORT PROTEIN BRAE"/>
    <property type="match status" value="1"/>
</dbReference>
<dbReference type="GO" id="GO:0005886">
    <property type="term" value="C:plasma membrane"/>
    <property type="evidence" value="ECO:0007669"/>
    <property type="project" value="UniProtKB-SubCell"/>
</dbReference>
<keyword evidence="2" id="KW-1003">Cell membrane</keyword>
<feature type="non-terminal residue" evidence="7">
    <location>
        <position position="161"/>
    </location>
</feature>
<dbReference type="CDD" id="cd06581">
    <property type="entry name" value="TM_PBP1_LivM_like"/>
    <property type="match status" value="1"/>
</dbReference>
<comment type="caution">
    <text evidence="7">The sequence shown here is derived from an EMBL/GenBank/DDBJ whole genome shotgun (WGS) entry which is preliminary data.</text>
</comment>
<dbReference type="Pfam" id="PF02653">
    <property type="entry name" value="BPD_transp_2"/>
    <property type="match status" value="1"/>
</dbReference>
<evidence type="ECO:0000256" key="1">
    <source>
        <dbReference type="ARBA" id="ARBA00004651"/>
    </source>
</evidence>
<reference evidence="7" key="1">
    <citation type="journal article" date="2015" name="Nature">
        <title>Complex archaea that bridge the gap between prokaryotes and eukaryotes.</title>
        <authorList>
            <person name="Spang A."/>
            <person name="Saw J.H."/>
            <person name="Jorgensen S.L."/>
            <person name="Zaremba-Niedzwiedzka K."/>
            <person name="Martijn J."/>
            <person name="Lind A.E."/>
            <person name="van Eijk R."/>
            <person name="Schleper C."/>
            <person name="Guy L."/>
            <person name="Ettema T.J."/>
        </authorList>
    </citation>
    <scope>NUCLEOTIDE SEQUENCE</scope>
</reference>
<evidence type="ECO:0008006" key="8">
    <source>
        <dbReference type="Google" id="ProtNLM"/>
    </source>
</evidence>
<accession>A0A0F9DV59</accession>
<dbReference type="EMBL" id="LAZR01037680">
    <property type="protein sequence ID" value="KKL21571.1"/>
    <property type="molecule type" value="Genomic_DNA"/>
</dbReference>
<keyword evidence="3 6" id="KW-0812">Transmembrane</keyword>
<dbReference type="PANTHER" id="PTHR30482">
    <property type="entry name" value="HIGH-AFFINITY BRANCHED-CHAIN AMINO ACID TRANSPORT SYSTEM PERMEASE"/>
    <property type="match status" value="1"/>
</dbReference>
<dbReference type="InterPro" id="IPR043428">
    <property type="entry name" value="LivM-like"/>
</dbReference>
<proteinExistence type="predicted"/>
<dbReference type="InterPro" id="IPR001851">
    <property type="entry name" value="ABC_transp_permease"/>
</dbReference>
<keyword evidence="4 6" id="KW-1133">Transmembrane helix</keyword>
<evidence type="ECO:0000256" key="4">
    <source>
        <dbReference type="ARBA" id="ARBA00022989"/>
    </source>
</evidence>
<evidence type="ECO:0000256" key="6">
    <source>
        <dbReference type="SAM" id="Phobius"/>
    </source>
</evidence>
<keyword evidence="5 6" id="KW-0472">Membrane</keyword>
<sequence>MKRLYVFLALLLAILLILPLFLDKYVLGIFVMIFFFAYIGQSWNILTGYTGHISLGHALYLGIGAYTSTYLAQTYGLSPWIGMFIGGGMAVIFSMFLGFLGFRFGLRGVYFVILTIAFAEITRLLVSHIEALGSFSGIFLDFSPSFKNFQFRGNKAYYYIS</sequence>
<evidence type="ECO:0000256" key="3">
    <source>
        <dbReference type="ARBA" id="ARBA00022692"/>
    </source>
</evidence>
<feature type="transmembrane region" description="Helical" evidence="6">
    <location>
        <begin position="29"/>
        <end position="46"/>
    </location>
</feature>
<feature type="transmembrane region" description="Helical" evidence="6">
    <location>
        <begin position="81"/>
        <end position="102"/>
    </location>
</feature>
<feature type="transmembrane region" description="Helical" evidence="6">
    <location>
        <begin position="58"/>
        <end position="75"/>
    </location>
</feature>
<comment type="subcellular location">
    <subcellularLocation>
        <location evidence="1">Cell membrane</location>
        <topology evidence="1">Multi-pass membrane protein</topology>
    </subcellularLocation>
</comment>
<evidence type="ECO:0000256" key="2">
    <source>
        <dbReference type="ARBA" id="ARBA00022475"/>
    </source>
</evidence>
<feature type="transmembrane region" description="Helical" evidence="6">
    <location>
        <begin position="109"/>
        <end position="126"/>
    </location>
</feature>
<organism evidence="7">
    <name type="scientific">marine sediment metagenome</name>
    <dbReference type="NCBI Taxonomy" id="412755"/>
    <lineage>
        <taxon>unclassified sequences</taxon>
        <taxon>metagenomes</taxon>
        <taxon>ecological metagenomes</taxon>
    </lineage>
</organism>
<dbReference type="GO" id="GO:0015658">
    <property type="term" value="F:branched-chain amino acid transmembrane transporter activity"/>
    <property type="evidence" value="ECO:0007669"/>
    <property type="project" value="InterPro"/>
</dbReference>
<evidence type="ECO:0000313" key="7">
    <source>
        <dbReference type="EMBL" id="KKL21571.1"/>
    </source>
</evidence>
<evidence type="ECO:0000256" key="5">
    <source>
        <dbReference type="ARBA" id="ARBA00023136"/>
    </source>
</evidence>
<gene>
    <name evidence="7" type="ORF">LCGC14_2444110</name>
</gene>
<protein>
    <recommendedName>
        <fullName evidence="8">Branched-chain amino acid ABC transporter permease</fullName>
    </recommendedName>
</protein>
<dbReference type="AlphaFoldDB" id="A0A0F9DV59"/>